<feature type="domain" description="GGDEF" evidence="5">
    <location>
        <begin position="1121"/>
        <end position="1254"/>
    </location>
</feature>
<dbReference type="FunFam" id="3.30.70.270:FF:000001">
    <property type="entry name" value="Diguanylate cyclase domain protein"/>
    <property type="match status" value="1"/>
</dbReference>
<evidence type="ECO:0000259" key="3">
    <source>
        <dbReference type="PROSITE" id="PS50113"/>
    </source>
</evidence>
<dbReference type="InterPro" id="IPR000160">
    <property type="entry name" value="GGDEF_dom"/>
</dbReference>
<dbReference type="InterPro" id="IPR052155">
    <property type="entry name" value="Biofilm_reg_signaling"/>
</dbReference>
<evidence type="ECO:0000256" key="2">
    <source>
        <dbReference type="SAM" id="SignalP"/>
    </source>
</evidence>
<dbReference type="PROSITE" id="PS50883">
    <property type="entry name" value="EAL"/>
    <property type="match status" value="1"/>
</dbReference>
<evidence type="ECO:0000259" key="4">
    <source>
        <dbReference type="PROSITE" id="PS50883"/>
    </source>
</evidence>
<feature type="domain" description="EAL" evidence="4">
    <location>
        <begin position="1263"/>
        <end position="1515"/>
    </location>
</feature>
<feature type="chain" id="PRO_5030937907" evidence="2">
    <location>
        <begin position="25"/>
        <end position="1521"/>
    </location>
</feature>
<dbReference type="NCBIfam" id="TIGR00229">
    <property type="entry name" value="sensory_box"/>
    <property type="match status" value="1"/>
</dbReference>
<accession>A0A7X0NEI0</accession>
<dbReference type="SUPFAM" id="SSF55785">
    <property type="entry name" value="PYP-like sensor domain (PAS domain)"/>
    <property type="match status" value="2"/>
</dbReference>
<dbReference type="InterPro" id="IPR011110">
    <property type="entry name" value="Reg_prop"/>
</dbReference>
<dbReference type="Pfam" id="PF07494">
    <property type="entry name" value="Reg_prop"/>
    <property type="match status" value="2"/>
</dbReference>
<dbReference type="SMART" id="SM00086">
    <property type="entry name" value="PAC"/>
    <property type="match status" value="2"/>
</dbReference>
<dbReference type="CDD" id="cd01948">
    <property type="entry name" value="EAL"/>
    <property type="match status" value="1"/>
</dbReference>
<protein>
    <submittedName>
        <fullName evidence="6">Diguanylate cyclase (GGDEF)-like protein/PAS domain S-box-containing protein</fullName>
    </submittedName>
</protein>
<dbReference type="InterPro" id="IPR043128">
    <property type="entry name" value="Rev_trsase/Diguanyl_cyclase"/>
</dbReference>
<name>A0A7X0NEI0_9GAMM</name>
<dbReference type="InterPro" id="IPR001633">
    <property type="entry name" value="EAL_dom"/>
</dbReference>
<sequence>MSLYKKMCCLLFAMLISYHHLGSAKVTNLSLERISVEHGLSQSSIKTMIQDSEGFVWIGTENGLNLYDGYSFRVLPGPNDAFSNQDITKVIQGKNGLIWINVTGLGLYSYNKNNDQYHLVVSGDLENKNYHIADITEGDNNTLYIASAKTIIRYNKQTQQLTTLADLSTALDGLLIINSVLHHDNTLFIATPVGVYALNTQTKQLKKLPAITKSNLIGPPPTHSADATRTYNLHVSAQKHLYFGTNNGVYKVDIANIDDFINSTTSLKNYRTVIEGLPSWTFYADKDSLYIGSHLGLSRVSTLTDNVENLFGFNDVYDHLNNNIVMSMFKDNQGVFWLGSNTNGIFKWNPSHSIISNYRYKKSSENSLSDNLIWSATENKSAKDEVWLGTANGLSLVNLTTKTTEQFLVEIQRKDIYSKSYIYQIQQDNNNQLWIRNAVNMQLFDTLTKKIKPMPFATETLDLFTPEVWLFYIDTENYGWVLTTDGLNRINLDTGEFTSLDFIDQTIGDNNIFNVLGFLPNTRTMLISTNDTLWGADLKTNTATKLYTFPNVSPTEWSYFDSWAIDKNNIIWLPFVTKGLVGLDATSFELKHLLDKKNSTIDLNNYSVFSDSEGDIWFSSHNGLFVLYADSLHLRNFNLNDGIGAREFNSGASAKHSNGKLIYGSINGISVFDPLTLKRKQAYEELTLHLTNIEILSREANFPFMVDQQTTLKVQHDDIGIKIAFSPLVFSHQQNMVFEFKLIGKKEVTYPITTDNYITFPTLPSGEHELQVRLKSPFTGEFSKPTSLLISVGYAPWASPTAYVIYFLLALLLFLYWLNSRRKYTQVLINAHEQVQQREQRLSLALRGSNSAVWDWLAEDNMIFAKRVSNDLGYKNIGDSYLFSEHLKLIHNNDREAFSHQWQEFIRAADLNDSFSCTYRMQAQTGEWLWFKDLGKIVAIDQRGNPTRITGSYTNITESRAEAEKAQYYGEAFKQTKEWVFIISENFTRIVVNKSLQDALGWRSDNISFDDELFGLNSKRRAFYRRLFNSLNEHDHWRGEEIIYAKTGEEYHVLLTINVNRNQTTDSLHFVCIATDITAQKQAENELRYLANYDHLTDLPNRALLLERINHAMEHSARFKQSFALFFIDLDRFKKVNDSLGHDQGDILLQEITRRLKKVLRVDDTVARIGGDEFVILLESFRGNSQLSKIAQKVIKEVNEPVILQGNMVTVGASIGIALYPEDAGSSEELLKNADVAMYHAKQIGRNTFQFYTPRMNVEASQRLKIEASVKYAHEHNEFINYYQPIVNSSTGKAIGVELLLRWKKDNKLILPGKFISVAEELNLIIPMTEQALERGLQDLKIWHQYRKDMFLSVNLSAQHFSIESLVTHLTYLLDKYQLPASVLKLEITESILISDPQKAIHTMETLAKMGVELAIDDFGTGYSSLNYLKRLPLHSLKIDRCFIQGIGFDKKDEAIVDATLVLAKNLDMHCIAEGVETTEQLNYLAQRKCYAIQGFLYSKPISSDKVEQFLIENKQEITAN</sequence>
<dbReference type="PANTHER" id="PTHR44757">
    <property type="entry name" value="DIGUANYLATE CYCLASE DGCP"/>
    <property type="match status" value="1"/>
</dbReference>
<evidence type="ECO:0000259" key="5">
    <source>
        <dbReference type="PROSITE" id="PS50887"/>
    </source>
</evidence>
<dbReference type="SMART" id="SM00267">
    <property type="entry name" value="GGDEF"/>
    <property type="match status" value="1"/>
</dbReference>
<dbReference type="InterPro" id="IPR000700">
    <property type="entry name" value="PAS-assoc_C"/>
</dbReference>
<dbReference type="NCBIfam" id="TIGR00254">
    <property type="entry name" value="GGDEF"/>
    <property type="match status" value="1"/>
</dbReference>
<comment type="cofactor">
    <cofactor evidence="1">
        <name>Mg(2+)</name>
        <dbReference type="ChEBI" id="CHEBI:18420"/>
    </cofactor>
</comment>
<evidence type="ECO:0000313" key="7">
    <source>
        <dbReference type="Proteomes" id="UP000537141"/>
    </source>
</evidence>
<dbReference type="Pfam" id="PF08447">
    <property type="entry name" value="PAS_3"/>
    <property type="match status" value="1"/>
</dbReference>
<evidence type="ECO:0000256" key="1">
    <source>
        <dbReference type="ARBA" id="ARBA00001946"/>
    </source>
</evidence>
<dbReference type="Gene3D" id="3.20.20.450">
    <property type="entry name" value="EAL domain"/>
    <property type="match status" value="1"/>
</dbReference>
<dbReference type="InterPro" id="IPR015943">
    <property type="entry name" value="WD40/YVTN_repeat-like_dom_sf"/>
</dbReference>
<dbReference type="Proteomes" id="UP000537141">
    <property type="component" value="Unassembled WGS sequence"/>
</dbReference>
<gene>
    <name evidence="6" type="ORF">HNQ55_000437</name>
</gene>
<dbReference type="Pfam" id="PF00563">
    <property type="entry name" value="EAL"/>
    <property type="match status" value="1"/>
</dbReference>
<dbReference type="CDD" id="cd00130">
    <property type="entry name" value="PAS"/>
    <property type="match status" value="1"/>
</dbReference>
<proteinExistence type="predicted"/>
<dbReference type="SUPFAM" id="SSF141868">
    <property type="entry name" value="EAL domain-like"/>
    <property type="match status" value="1"/>
</dbReference>
<dbReference type="PROSITE" id="PS50887">
    <property type="entry name" value="GGDEF"/>
    <property type="match status" value="1"/>
</dbReference>
<dbReference type="Gene3D" id="3.30.450.20">
    <property type="entry name" value="PAS domain"/>
    <property type="match status" value="2"/>
</dbReference>
<dbReference type="CDD" id="cd01949">
    <property type="entry name" value="GGDEF"/>
    <property type="match status" value="1"/>
</dbReference>
<dbReference type="Gene3D" id="2.130.10.10">
    <property type="entry name" value="YVTN repeat-like/Quinoprotein amine dehydrogenase"/>
    <property type="match status" value="3"/>
</dbReference>
<keyword evidence="7" id="KW-1185">Reference proteome</keyword>
<dbReference type="EMBL" id="JACHHU010000002">
    <property type="protein sequence ID" value="MBB6541962.1"/>
    <property type="molecule type" value="Genomic_DNA"/>
</dbReference>
<keyword evidence="2" id="KW-0732">Signal</keyword>
<dbReference type="Pfam" id="PF00990">
    <property type="entry name" value="GGDEF"/>
    <property type="match status" value="1"/>
</dbReference>
<dbReference type="SMART" id="SM00052">
    <property type="entry name" value="EAL"/>
    <property type="match status" value="1"/>
</dbReference>
<dbReference type="InterPro" id="IPR035965">
    <property type="entry name" value="PAS-like_dom_sf"/>
</dbReference>
<dbReference type="InterPro" id="IPR013783">
    <property type="entry name" value="Ig-like_fold"/>
</dbReference>
<dbReference type="PROSITE" id="PS50113">
    <property type="entry name" value="PAC"/>
    <property type="match status" value="1"/>
</dbReference>
<dbReference type="Gene3D" id="3.30.70.270">
    <property type="match status" value="1"/>
</dbReference>
<dbReference type="Gene3D" id="2.60.40.10">
    <property type="entry name" value="Immunoglobulins"/>
    <property type="match status" value="1"/>
</dbReference>
<reference evidence="6 7" key="1">
    <citation type="submission" date="2020-08" db="EMBL/GenBank/DDBJ databases">
        <title>Genomic Encyclopedia of Type Strains, Phase IV (KMG-IV): sequencing the most valuable type-strain genomes for metagenomic binning, comparative biology and taxonomic classification.</title>
        <authorList>
            <person name="Goeker M."/>
        </authorList>
    </citation>
    <scope>NUCLEOTIDE SEQUENCE [LARGE SCALE GENOMIC DNA]</scope>
    <source>
        <strain evidence="6 7">DSM 26287</strain>
    </source>
</reference>
<dbReference type="SUPFAM" id="SSF63829">
    <property type="entry name" value="Calcium-dependent phosphotriesterase"/>
    <property type="match status" value="2"/>
</dbReference>
<dbReference type="GO" id="GO:0003824">
    <property type="term" value="F:catalytic activity"/>
    <property type="evidence" value="ECO:0007669"/>
    <property type="project" value="UniProtKB-ARBA"/>
</dbReference>
<dbReference type="PANTHER" id="PTHR44757:SF2">
    <property type="entry name" value="BIOFILM ARCHITECTURE MAINTENANCE PROTEIN MBAA"/>
    <property type="match status" value="1"/>
</dbReference>
<dbReference type="InterPro" id="IPR001610">
    <property type="entry name" value="PAC"/>
</dbReference>
<organism evidence="6 7">
    <name type="scientific">Thalassotalea piscium</name>
    <dbReference type="NCBI Taxonomy" id="1230533"/>
    <lineage>
        <taxon>Bacteria</taxon>
        <taxon>Pseudomonadati</taxon>
        <taxon>Pseudomonadota</taxon>
        <taxon>Gammaproteobacteria</taxon>
        <taxon>Alteromonadales</taxon>
        <taxon>Colwelliaceae</taxon>
        <taxon>Thalassotalea</taxon>
    </lineage>
</organism>
<dbReference type="SUPFAM" id="SSF55073">
    <property type="entry name" value="Nucleotide cyclase"/>
    <property type="match status" value="1"/>
</dbReference>
<dbReference type="InterPro" id="IPR013655">
    <property type="entry name" value="PAS_fold_3"/>
</dbReference>
<dbReference type="InterPro" id="IPR035919">
    <property type="entry name" value="EAL_sf"/>
</dbReference>
<feature type="signal peptide" evidence="2">
    <location>
        <begin position="1"/>
        <end position="24"/>
    </location>
</feature>
<comment type="caution">
    <text evidence="6">The sequence shown here is derived from an EMBL/GenBank/DDBJ whole genome shotgun (WGS) entry which is preliminary data.</text>
</comment>
<dbReference type="RefSeq" id="WP_184422052.1">
    <property type="nucleotide sequence ID" value="NZ_AP027362.1"/>
</dbReference>
<dbReference type="InterPro" id="IPR029787">
    <property type="entry name" value="Nucleotide_cyclase"/>
</dbReference>
<dbReference type="InterPro" id="IPR000014">
    <property type="entry name" value="PAS"/>
</dbReference>
<dbReference type="Pfam" id="PF13426">
    <property type="entry name" value="PAS_9"/>
    <property type="match status" value="1"/>
</dbReference>
<feature type="domain" description="PAC" evidence="3">
    <location>
        <begin position="1037"/>
        <end position="1089"/>
    </location>
</feature>
<evidence type="ECO:0000313" key="6">
    <source>
        <dbReference type="EMBL" id="MBB6541962.1"/>
    </source>
</evidence>